<name>A0ABR9X6U6_9RHOB</name>
<evidence type="ECO:0000259" key="2">
    <source>
        <dbReference type="Pfam" id="PF03432"/>
    </source>
</evidence>
<feature type="compositionally biased region" description="Basic and acidic residues" evidence="1">
    <location>
        <begin position="242"/>
        <end position="251"/>
    </location>
</feature>
<dbReference type="EMBL" id="JADFFK010000017">
    <property type="protein sequence ID" value="MBE9639263.1"/>
    <property type="molecule type" value="Genomic_DNA"/>
</dbReference>
<reference evidence="3 4" key="1">
    <citation type="journal article" date="2021" name="Int. J. Syst. Evol. Microbiol.">
        <title>Salipiger mangrovisoli sp. nov., isolated from mangrove soil and the proposal for the reclassification of Paraphaeobacter pallidus as Salipiger pallidus comb. nov.</title>
        <authorList>
            <person name="Du J."/>
            <person name="Liu Y."/>
            <person name="Pei T."/>
            <person name="Deng M.R."/>
            <person name="Zhu H."/>
        </authorList>
    </citation>
    <scope>NUCLEOTIDE SEQUENCE [LARGE SCALE GENOMIC DNA]</scope>
    <source>
        <strain evidence="3 4">6D45A</strain>
    </source>
</reference>
<accession>A0ABR9X6U6</accession>
<dbReference type="Pfam" id="PF03432">
    <property type="entry name" value="Relaxase"/>
    <property type="match status" value="1"/>
</dbReference>
<keyword evidence="4" id="KW-1185">Reference proteome</keyword>
<dbReference type="Proteomes" id="UP000607796">
    <property type="component" value="Unassembled WGS sequence"/>
</dbReference>
<comment type="caution">
    <text evidence="3">The sequence shown here is derived from an EMBL/GenBank/DDBJ whole genome shotgun (WGS) entry which is preliminary data.</text>
</comment>
<dbReference type="InterPro" id="IPR005094">
    <property type="entry name" value="Endonuclease_MobA/VirD2"/>
</dbReference>
<organism evidence="3 4">
    <name type="scientific">Salipiger mangrovisoli</name>
    <dbReference type="NCBI Taxonomy" id="2865933"/>
    <lineage>
        <taxon>Bacteria</taxon>
        <taxon>Pseudomonadati</taxon>
        <taxon>Pseudomonadota</taxon>
        <taxon>Alphaproteobacteria</taxon>
        <taxon>Rhodobacterales</taxon>
        <taxon>Roseobacteraceae</taxon>
        <taxon>Salipiger</taxon>
    </lineage>
</organism>
<evidence type="ECO:0000256" key="1">
    <source>
        <dbReference type="SAM" id="MobiDB-lite"/>
    </source>
</evidence>
<evidence type="ECO:0000313" key="4">
    <source>
        <dbReference type="Proteomes" id="UP000607796"/>
    </source>
</evidence>
<dbReference type="RefSeq" id="WP_194136547.1">
    <property type="nucleotide sequence ID" value="NZ_JADFFK010000017.1"/>
</dbReference>
<proteinExistence type="predicted"/>
<gene>
    <name evidence="3" type="ORF">IQ782_20620</name>
</gene>
<evidence type="ECO:0000313" key="3">
    <source>
        <dbReference type="EMBL" id="MBE9639263.1"/>
    </source>
</evidence>
<sequence>MRAGSLSIEEAVLGYPLEDLARRSRSGGSGTRVPGAAQSSVQARSFRAFTGNAQRSPQSVVKRIRAGGCHSKEELTRQLNYITREDAAHATWTNFAGVDRDLRPNTLSRAVEDWSSSWRGAPRRGHTDHIILSFPKGTGIEAAEAVAREWGQAIFASGDYGDQWRYVAAVHRDPDHIHAHFVVDKVGCDWGNFLSISMKSELNYDVMRECHAELSRAHGIDMVASNRLSRGIIENPPRETEYRAAHDRTGRGDLVPPPPMSDAERAHRRAVVQDFARQYSSLGLLASLSGPGNAFMEKLSQAFFASAQTLEEGGSLMAEPDTLMSSTTSAMTQDQSFDPVAAMTQAREQLLAEARETWESIQAMEAGPERVRMEAEFSRTSAELLSATQADPFFKDHVMMAETRDDFFAHLTPASLQHVRDGLEAEDPRVRQIDSTLDDMREALAAAFAQDADLMAQLGTTPDEVAEYAAQGDHSLAQAALWRGRAESLDEGASARLTRVLEEGHRIIDGVAVPRDLVEQLALDQLLTVDKYHYLADVPAIESLVDRMAEALSDAELAQVLEGDSTPLQDEIRDPAVRAAVAAELKNEADLVVGQGARERETVEAYQAMAQVRQAELAAEHAAERGLDIEDGHEL</sequence>
<protein>
    <submittedName>
        <fullName evidence="3">Relaxase/mobilization nuclease domain-containing protein</fullName>
    </submittedName>
</protein>
<feature type="region of interest" description="Disordered" evidence="1">
    <location>
        <begin position="242"/>
        <end position="263"/>
    </location>
</feature>
<feature type="domain" description="MobA/VirD2-like nuclease" evidence="2">
    <location>
        <begin position="81"/>
        <end position="219"/>
    </location>
</feature>